<comment type="caution">
    <text evidence="10">Lacks conserved residue(s) required for the propagation of feature annotation.</text>
</comment>
<evidence type="ECO:0000256" key="5">
    <source>
        <dbReference type="ARBA" id="ARBA00022692"/>
    </source>
</evidence>
<comment type="function">
    <text evidence="1 10">Involved in cell fusion during mating by stabilizing the plasma membrane fusion event.</text>
</comment>
<keyword evidence="9" id="KW-0325">Glycoprotein</keyword>
<evidence type="ECO:0000256" key="9">
    <source>
        <dbReference type="ARBA" id="ARBA00023180"/>
    </source>
</evidence>
<dbReference type="AlphaFoldDB" id="M5BYR5"/>
<dbReference type="InterPro" id="IPR026777">
    <property type="entry name" value="PRM1"/>
</dbReference>
<feature type="transmembrane region" description="Helical" evidence="10">
    <location>
        <begin position="46"/>
        <end position="65"/>
    </location>
</feature>
<dbReference type="PANTHER" id="PTHR31030:SF1">
    <property type="entry name" value="PLASMA MEMBRANE FUSION PROTEIN PRM1"/>
    <property type="match status" value="1"/>
</dbReference>
<keyword evidence="5 10" id="KW-0812">Transmembrane</keyword>
<reference evidence="11 12" key="1">
    <citation type="journal article" date="2013" name="J. Biotechnol.">
        <title>Establishment and interpretation of the genome sequence of the phytopathogenic fungus Rhizoctonia solani AG1-IB isolate 7/3/14.</title>
        <authorList>
            <person name="Wibberg D.W."/>
            <person name="Jelonek L.J."/>
            <person name="Rupp O.R."/>
            <person name="Hennig M.H."/>
            <person name="Eikmeyer F.E."/>
            <person name="Goesmann A.G."/>
            <person name="Hartmann A.H."/>
            <person name="Borriss R.B."/>
            <person name="Grosch R.G."/>
            <person name="Puehler A.P."/>
            <person name="Schlueter A.S."/>
        </authorList>
    </citation>
    <scope>NUCLEOTIDE SEQUENCE [LARGE SCALE GENOMIC DNA]</scope>
    <source>
        <strain evidence="12">AG1-IB / isolate 7/3/14</strain>
    </source>
</reference>
<keyword evidence="7 10" id="KW-1133">Transmembrane helix</keyword>
<evidence type="ECO:0000313" key="12">
    <source>
        <dbReference type="Proteomes" id="UP000012065"/>
    </source>
</evidence>
<name>M5BYR5_THACB</name>
<comment type="caution">
    <text evidence="11">The sequence shown here is derived from an EMBL/GenBank/DDBJ whole genome shotgun (WGS) entry which is preliminary data.</text>
</comment>
<evidence type="ECO:0000256" key="1">
    <source>
        <dbReference type="ARBA" id="ARBA00002512"/>
    </source>
</evidence>
<keyword evidence="6 10" id="KW-0184">Conjugation</keyword>
<sequence>MAAGTNRQIEAAVNGTVNAARGTMIFSLTALQGIIEFVIDMYRSIFLCFLELVIRGGLAIIIGALTEITDFIQSTINGLKSSIQSDIQSANNAIASAVNAINSVTRIINVNLDVPQFSIPALSGLDNIRIPTDLQDGLTKLNSTLPTLDQLRDTVDKM</sequence>
<dbReference type="HOGENOM" id="CLU_1670588_0_0_1"/>
<evidence type="ECO:0000256" key="7">
    <source>
        <dbReference type="ARBA" id="ARBA00022989"/>
    </source>
</evidence>
<gene>
    <name evidence="11" type="ORF">BN14_02855</name>
</gene>
<evidence type="ECO:0000256" key="3">
    <source>
        <dbReference type="ARBA" id="ARBA00010780"/>
    </source>
</evidence>
<accession>M5BYR5</accession>
<comment type="subcellular location">
    <subcellularLocation>
        <location evidence="2 10">Cell membrane</location>
        <topology evidence="2 10">Multi-pass membrane protein</topology>
    </subcellularLocation>
</comment>
<dbReference type="GO" id="GO:0005886">
    <property type="term" value="C:plasma membrane"/>
    <property type="evidence" value="ECO:0007669"/>
    <property type="project" value="UniProtKB-SubCell"/>
</dbReference>
<evidence type="ECO:0000256" key="2">
    <source>
        <dbReference type="ARBA" id="ARBA00004651"/>
    </source>
</evidence>
<dbReference type="PANTHER" id="PTHR31030">
    <property type="entry name" value="PLASMA MEMBRANE FUSION PROTEIN PRM1"/>
    <property type="match status" value="1"/>
</dbReference>
<dbReference type="GO" id="GO:0032220">
    <property type="term" value="P:plasma membrane fusion involved in cytogamy"/>
    <property type="evidence" value="ECO:0007669"/>
    <property type="project" value="TreeGrafter"/>
</dbReference>
<proteinExistence type="inferred from homology"/>
<dbReference type="Proteomes" id="UP000012065">
    <property type="component" value="Unassembled WGS sequence"/>
</dbReference>
<evidence type="ECO:0000256" key="6">
    <source>
        <dbReference type="ARBA" id="ARBA00022971"/>
    </source>
</evidence>
<keyword evidence="8 10" id="KW-0472">Membrane</keyword>
<evidence type="ECO:0000313" key="11">
    <source>
        <dbReference type="EMBL" id="CCO28857.1"/>
    </source>
</evidence>
<evidence type="ECO:0000256" key="4">
    <source>
        <dbReference type="ARBA" id="ARBA00022475"/>
    </source>
</evidence>
<keyword evidence="4 10" id="KW-1003">Cell membrane</keyword>
<organism evidence="11 12">
    <name type="scientific">Thanatephorus cucumeris (strain AG1-IB / isolate 7/3/14)</name>
    <name type="common">Lettuce bottom rot fungus</name>
    <name type="synonym">Rhizoctonia solani</name>
    <dbReference type="NCBI Taxonomy" id="1108050"/>
    <lineage>
        <taxon>Eukaryota</taxon>
        <taxon>Fungi</taxon>
        <taxon>Dikarya</taxon>
        <taxon>Basidiomycota</taxon>
        <taxon>Agaricomycotina</taxon>
        <taxon>Agaricomycetes</taxon>
        <taxon>Cantharellales</taxon>
        <taxon>Ceratobasidiaceae</taxon>
        <taxon>Rhizoctonia</taxon>
        <taxon>Rhizoctonia solani AG-1</taxon>
    </lineage>
</organism>
<dbReference type="EMBL" id="CAOJ01003854">
    <property type="protein sequence ID" value="CCO28857.1"/>
    <property type="molecule type" value="Genomic_DNA"/>
</dbReference>
<protein>
    <recommendedName>
        <fullName evidence="10">Plasma membrane fusion protein PRM1</fullName>
    </recommendedName>
</protein>
<dbReference type="GO" id="GO:0043332">
    <property type="term" value="C:mating projection tip"/>
    <property type="evidence" value="ECO:0007669"/>
    <property type="project" value="UniProtKB-UniRule"/>
</dbReference>
<evidence type="ECO:0000256" key="8">
    <source>
        <dbReference type="ARBA" id="ARBA00023136"/>
    </source>
</evidence>
<comment type="similarity">
    <text evidence="3 10">Belongs to the PRM1 family.</text>
</comment>
<evidence type="ECO:0000256" key="10">
    <source>
        <dbReference type="RuleBase" id="RU366035"/>
    </source>
</evidence>